<dbReference type="Pfam" id="PF07261">
    <property type="entry name" value="DnaB_2"/>
    <property type="match status" value="1"/>
</dbReference>
<name>A0A292IIM1_9MOLU</name>
<evidence type="ECO:0000256" key="1">
    <source>
        <dbReference type="ARBA" id="ARBA00093462"/>
    </source>
</evidence>
<organism evidence="4 5">
    <name type="scientific">Mycoplasma amphoriforme A39</name>
    <dbReference type="NCBI Taxonomy" id="572419"/>
    <lineage>
        <taxon>Bacteria</taxon>
        <taxon>Bacillati</taxon>
        <taxon>Mycoplasmatota</taxon>
        <taxon>Mollicutes</taxon>
        <taxon>Mycoplasmataceae</taxon>
        <taxon>Mycoplasma</taxon>
    </lineage>
</organism>
<dbReference type="Proteomes" id="UP000261764">
    <property type="component" value="Chromosome I"/>
</dbReference>
<sequence>MELNDLEKITYIIYRPFDFSCSQKQLSYIYAPIVGSTAISFYQWLINEYNVQTALKGIKNPITRILHCLNCTNNEFAEMRSQLEAINLISTHTQTNNDEKMMHIAVNEPLNWKEFNNNQKFKHLLINKIGIREYERISLAFTNRRIPSDTINISASFEAVFGTGNISEIMEFNFQNLHELLSNDFQQPVILNEAVKIVIESFFKSHDLSINEIKKCVSEATFKNNKDGLLYVDQNLLIDNFNNLTAAAINIDMNENLQIYRNPEIFYNESLNQNEINRIFNDYRNINAERYLVSIQKDSLDLDQKQAIAYLRKKSHLEDSVINILTDFTIYRTNGKYSSNYIKKIATTINRLGLTSLDKILNYLHSVNNNLKTQKYHTDRIDHVTSNIVPSKKIMPSPSVAVMVDDEEVNWKTIEIM</sequence>
<comment type="similarity">
    <text evidence="1">Belongs to the DnaB/DnaD family.</text>
</comment>
<dbReference type="InterPro" id="IPR058660">
    <property type="entry name" value="WHD_DnaB"/>
</dbReference>
<evidence type="ECO:0000259" key="3">
    <source>
        <dbReference type="Pfam" id="PF25888"/>
    </source>
</evidence>
<reference evidence="4 5" key="1">
    <citation type="journal article" date="2015" name="Clin. Infect. Dis.">
        <title>Genomic Investigations unmask Mycoplasma amphoriforme, a new respiratory pathogen.</title>
        <authorList>
            <person name="Gillespie S.H."/>
            <person name="Ling C.L."/>
            <person name="Oravcova K."/>
            <person name="Pinheiro M."/>
            <person name="Wells L."/>
            <person name="Bryant J.M."/>
            <person name="McHugh T.D."/>
            <person name="Bebear C."/>
            <person name="Webster D."/>
            <person name="Harris S.R."/>
            <person name="Seth-Smith H.M."/>
            <person name="Thomson N.R."/>
        </authorList>
    </citation>
    <scope>NUCLEOTIDE SEQUENCE [LARGE SCALE GENOMIC DNA]</scope>
    <source>
        <strain evidence="4 5">A39</strain>
    </source>
</reference>
<dbReference type="RefSeq" id="WP_343251410.1">
    <property type="nucleotide sequence ID" value="NZ_HG937516.1"/>
</dbReference>
<gene>
    <name evidence="4" type="ORF">MAMA39_06640</name>
</gene>
<accession>A0A292IIM1</accession>
<dbReference type="AlphaFoldDB" id="A0A292IIM1"/>
<dbReference type="Pfam" id="PF25888">
    <property type="entry name" value="WHD_DnaB"/>
    <property type="match status" value="1"/>
</dbReference>
<keyword evidence="5" id="KW-1185">Reference proteome</keyword>
<evidence type="ECO:0000313" key="4">
    <source>
        <dbReference type="EMBL" id="CDN40781.1"/>
    </source>
</evidence>
<evidence type="ECO:0000313" key="5">
    <source>
        <dbReference type="Proteomes" id="UP000261764"/>
    </source>
</evidence>
<feature type="domain" description="DnaB/C C-terminal" evidence="2">
    <location>
        <begin position="305"/>
        <end position="363"/>
    </location>
</feature>
<evidence type="ECO:0000259" key="2">
    <source>
        <dbReference type="Pfam" id="PF07261"/>
    </source>
</evidence>
<proteinExistence type="inferred from homology"/>
<dbReference type="InterPro" id="IPR006343">
    <property type="entry name" value="DnaB/C_C"/>
</dbReference>
<dbReference type="KEGG" id="mamp:MAMA39_06640"/>
<dbReference type="EMBL" id="HG937516">
    <property type="protein sequence ID" value="CDN40781.1"/>
    <property type="molecule type" value="Genomic_DNA"/>
</dbReference>
<feature type="domain" description="Replicative helicase loading/DNA remodeling protein DnaB N-terminal winged helix" evidence="3">
    <location>
        <begin position="15"/>
        <end position="165"/>
    </location>
</feature>
<protein>
    <submittedName>
        <fullName evidence="4">Uncharacterized protein</fullName>
    </submittedName>
</protein>